<dbReference type="Gene3D" id="3.90.660.10">
    <property type="match status" value="1"/>
</dbReference>
<dbReference type="Gene3D" id="3.50.50.60">
    <property type="entry name" value="FAD/NAD(P)-binding domain"/>
    <property type="match status" value="2"/>
</dbReference>
<gene>
    <name evidence="3" type="ORF">CQW49_03180</name>
</gene>
<dbReference type="PANTHER" id="PTHR43563">
    <property type="entry name" value="AMINE OXIDASE"/>
    <property type="match status" value="1"/>
</dbReference>
<keyword evidence="4" id="KW-1185">Reference proteome</keyword>
<accession>A0A2D2CWF0</accession>
<dbReference type="Pfam" id="PF01593">
    <property type="entry name" value="Amino_oxidase"/>
    <property type="match status" value="1"/>
</dbReference>
<dbReference type="GO" id="GO:0016491">
    <property type="term" value="F:oxidoreductase activity"/>
    <property type="evidence" value="ECO:0007669"/>
    <property type="project" value="InterPro"/>
</dbReference>
<dbReference type="RefSeq" id="WP_003610981.1">
    <property type="nucleotide sequence ID" value="NZ_ADVE02000001.1"/>
</dbReference>
<proteinExistence type="inferred from homology"/>
<dbReference type="KEGG" id="mtw:CQW49_03180"/>
<evidence type="ECO:0000313" key="3">
    <source>
        <dbReference type="EMBL" id="ATQ66996.1"/>
    </source>
</evidence>
<name>A0A2D2CWF0_METT3</name>
<protein>
    <submittedName>
        <fullName evidence="3">Amine oxidase</fullName>
    </submittedName>
</protein>
<dbReference type="SUPFAM" id="SSF51905">
    <property type="entry name" value="FAD/NAD(P)-binding domain"/>
    <property type="match status" value="1"/>
</dbReference>
<dbReference type="SUPFAM" id="SSF54373">
    <property type="entry name" value="FAD-linked reductases, C-terminal domain"/>
    <property type="match status" value="1"/>
</dbReference>
<reference evidence="4" key="1">
    <citation type="submission" date="2017-10" db="EMBL/GenBank/DDBJ databases">
        <title>Completed PacBio SMRT sequence of Methylosinus trichosporium OB3b reveals presence of a third large plasmid.</title>
        <authorList>
            <person name="Charles T.C."/>
            <person name="Lynch M.D.J."/>
            <person name="Heil J.R."/>
            <person name="Cheng J."/>
        </authorList>
    </citation>
    <scope>NUCLEOTIDE SEQUENCE [LARGE SCALE GENOMIC DNA]</scope>
    <source>
        <strain evidence="4">OB3b</strain>
    </source>
</reference>
<dbReference type="Pfam" id="PF13450">
    <property type="entry name" value="NAD_binding_8"/>
    <property type="match status" value="1"/>
</dbReference>
<feature type="domain" description="Amine oxidase" evidence="2">
    <location>
        <begin position="106"/>
        <end position="360"/>
    </location>
</feature>
<sequence length="539" mass="58428">MLDVVIVGGGACGLGLARDLAKAGVSFALYEARTRLGGRVLSVEDHSSGLRVDLGPTWFWPDTQPTITGLVAELGLAHFPQHDPGTAMLLAEGDKKPETRMTPNLHSGARRIEGGMATLIEALAKDVPPECIHLGAVLRDAAERGDHVELRFDIAGEPVIVEARRAVLAMPPRLIEEKVAFDPPLDALTRNAMRGAATWMASQAKAVVGFEGKPAWRADGHSGNAFATHEQAVLGEIFDACDASGERAAIGGFFALSIEWREAFEGGMPMLLASQLVQLYGKPLEGVGEQHVQDWVREPFTCATLDKTPPAEHPEYGDPMLRQSFWEGKLLLGGAETAREGGGYVEGALNAAKRIALRILDKKEAPIMIPGTSETTTPEALNESSVARFREWVQSKREPAFASYRQRLNFGLSNGQREQVTQRAMLGAMEAVLKEATAVLETLPFDHSIVAVEKGRSDLTPLVQAAFDGFIQELLDSVIDFNRTSCALSNFPDEHKPSKDYLSATLRDIAAAWREFSLDANQILLDKCASADQQATRSL</sequence>
<dbReference type="PANTHER" id="PTHR43563:SF1">
    <property type="entry name" value="AMINE OXIDASE [FLAVIN-CONTAINING] B"/>
    <property type="match status" value="1"/>
</dbReference>
<organism evidence="3 4">
    <name type="scientific">Methylosinus trichosporium (strain ATCC 35070 / NCIMB 11131 / UNIQEM 75 / OB3b)</name>
    <dbReference type="NCBI Taxonomy" id="595536"/>
    <lineage>
        <taxon>Bacteria</taxon>
        <taxon>Pseudomonadati</taxon>
        <taxon>Pseudomonadota</taxon>
        <taxon>Alphaproteobacteria</taxon>
        <taxon>Hyphomicrobiales</taxon>
        <taxon>Methylocystaceae</taxon>
        <taxon>Methylosinus</taxon>
    </lineage>
</organism>
<dbReference type="Proteomes" id="UP000230709">
    <property type="component" value="Chromosome"/>
</dbReference>
<evidence type="ECO:0000259" key="2">
    <source>
        <dbReference type="Pfam" id="PF01593"/>
    </source>
</evidence>
<dbReference type="STRING" id="595536.GCA_000178815_04525"/>
<dbReference type="EMBL" id="CP023737">
    <property type="protein sequence ID" value="ATQ66996.1"/>
    <property type="molecule type" value="Genomic_DNA"/>
</dbReference>
<dbReference type="InterPro" id="IPR002937">
    <property type="entry name" value="Amino_oxidase"/>
</dbReference>
<dbReference type="InterPro" id="IPR050703">
    <property type="entry name" value="Flavin_MAO"/>
</dbReference>
<dbReference type="AlphaFoldDB" id="A0A2D2CWF0"/>
<dbReference type="InterPro" id="IPR036188">
    <property type="entry name" value="FAD/NAD-bd_sf"/>
</dbReference>
<comment type="similarity">
    <text evidence="1">Belongs to the flavin monoamine oxidase family.</text>
</comment>
<evidence type="ECO:0000256" key="1">
    <source>
        <dbReference type="ARBA" id="ARBA00005995"/>
    </source>
</evidence>
<evidence type="ECO:0000313" key="4">
    <source>
        <dbReference type="Proteomes" id="UP000230709"/>
    </source>
</evidence>